<dbReference type="InterPro" id="IPR004682">
    <property type="entry name" value="TRAP_DctP"/>
</dbReference>
<keyword evidence="5" id="KW-1185">Reference proteome</keyword>
<organism evidence="4 5">
    <name type="scientific">Kineosphaera limosa NBRC 100340</name>
    <dbReference type="NCBI Taxonomy" id="1184609"/>
    <lineage>
        <taxon>Bacteria</taxon>
        <taxon>Bacillati</taxon>
        <taxon>Actinomycetota</taxon>
        <taxon>Actinomycetes</taxon>
        <taxon>Micrococcales</taxon>
        <taxon>Dermatophilaceae</taxon>
        <taxon>Kineosphaera</taxon>
    </lineage>
</organism>
<comment type="caution">
    <text evidence="4">The sequence shown here is derived from an EMBL/GenBank/DDBJ whole genome shotgun (WGS) entry which is preliminary data.</text>
</comment>
<evidence type="ECO:0000313" key="4">
    <source>
        <dbReference type="EMBL" id="GAB94408.1"/>
    </source>
</evidence>
<gene>
    <name evidence="4" type="ORF">KILIM_005_00260</name>
</gene>
<dbReference type="STRING" id="1184609.KILIM_005_00260"/>
<dbReference type="PROSITE" id="PS51257">
    <property type="entry name" value="PROKAR_LIPOPROTEIN"/>
    <property type="match status" value="1"/>
</dbReference>
<evidence type="ECO:0000313" key="5">
    <source>
        <dbReference type="Proteomes" id="UP000008366"/>
    </source>
</evidence>
<name>K6VDY8_9MICO</name>
<accession>K6VDY8</accession>
<dbReference type="InterPro" id="IPR018389">
    <property type="entry name" value="DctP_fam"/>
</dbReference>
<keyword evidence="1 3" id="KW-0732">Signal</keyword>
<feature type="signal peptide" evidence="3">
    <location>
        <begin position="1"/>
        <end position="25"/>
    </location>
</feature>
<feature type="region of interest" description="Disordered" evidence="2">
    <location>
        <begin position="323"/>
        <end position="358"/>
    </location>
</feature>
<dbReference type="Proteomes" id="UP000008366">
    <property type="component" value="Unassembled WGS sequence"/>
</dbReference>
<dbReference type="NCBIfam" id="TIGR00787">
    <property type="entry name" value="dctP"/>
    <property type="match status" value="1"/>
</dbReference>
<feature type="region of interest" description="Disordered" evidence="2">
    <location>
        <begin position="271"/>
        <end position="291"/>
    </location>
</feature>
<dbReference type="eggNOG" id="COG1638">
    <property type="taxonomic scope" value="Bacteria"/>
</dbReference>
<dbReference type="AlphaFoldDB" id="K6VDY8"/>
<feature type="chain" id="PRO_5038914640" evidence="3">
    <location>
        <begin position="26"/>
        <end position="385"/>
    </location>
</feature>
<feature type="compositionally biased region" description="Basic and acidic residues" evidence="2">
    <location>
        <begin position="346"/>
        <end position="358"/>
    </location>
</feature>
<dbReference type="CDD" id="cd13671">
    <property type="entry name" value="PBP2_TRAP_SBP_like_3"/>
    <property type="match status" value="1"/>
</dbReference>
<dbReference type="EMBL" id="BAHD01000005">
    <property type="protein sequence ID" value="GAB94408.1"/>
    <property type="molecule type" value="Genomic_DNA"/>
</dbReference>
<dbReference type="NCBIfam" id="NF037995">
    <property type="entry name" value="TRAP_S1"/>
    <property type="match status" value="1"/>
</dbReference>
<dbReference type="Gene3D" id="3.40.190.170">
    <property type="entry name" value="Bacterial extracellular solute-binding protein, family 7"/>
    <property type="match status" value="1"/>
</dbReference>
<proteinExistence type="predicted"/>
<dbReference type="Pfam" id="PF03480">
    <property type="entry name" value="DctP"/>
    <property type="match status" value="1"/>
</dbReference>
<dbReference type="PANTHER" id="PTHR33376">
    <property type="match status" value="1"/>
</dbReference>
<dbReference type="GO" id="GO:0030288">
    <property type="term" value="C:outer membrane-bounded periplasmic space"/>
    <property type="evidence" value="ECO:0007669"/>
    <property type="project" value="InterPro"/>
</dbReference>
<protein>
    <submittedName>
        <fullName evidence="4">Putative transporter</fullName>
    </submittedName>
</protein>
<reference evidence="4 5" key="1">
    <citation type="submission" date="2012-08" db="EMBL/GenBank/DDBJ databases">
        <title>Whole genome shotgun sequence of Kineosphaera limosa NBRC 100340.</title>
        <authorList>
            <person name="Yoshida I."/>
            <person name="Isaki S."/>
            <person name="Hosoyama A."/>
            <person name="Tsuchikane K."/>
            <person name="Katsumata H."/>
            <person name="Ando Y."/>
            <person name="Ohji S."/>
            <person name="Hamada M."/>
            <person name="Tamura T."/>
            <person name="Yamazoe A."/>
            <person name="Yamazaki S."/>
            <person name="Fujita N."/>
        </authorList>
    </citation>
    <scope>NUCLEOTIDE SEQUENCE [LARGE SCALE GENOMIC DNA]</scope>
    <source>
        <strain evidence="4 5">NBRC 100340</strain>
    </source>
</reference>
<dbReference type="PANTHER" id="PTHR33376:SF2">
    <property type="entry name" value="DICARBOXYLATE-BINDING PERIPLASMIC PROTEIN"/>
    <property type="match status" value="1"/>
</dbReference>
<dbReference type="GO" id="GO:0030246">
    <property type="term" value="F:carbohydrate binding"/>
    <property type="evidence" value="ECO:0007669"/>
    <property type="project" value="TreeGrafter"/>
</dbReference>
<evidence type="ECO:0000256" key="2">
    <source>
        <dbReference type="SAM" id="MobiDB-lite"/>
    </source>
</evidence>
<dbReference type="InterPro" id="IPR038404">
    <property type="entry name" value="TRAP_DctP_sf"/>
</dbReference>
<evidence type="ECO:0000256" key="3">
    <source>
        <dbReference type="SAM" id="SignalP"/>
    </source>
</evidence>
<evidence type="ECO:0000256" key="1">
    <source>
        <dbReference type="ARBA" id="ARBA00022729"/>
    </source>
</evidence>
<sequence length="385" mass="40982">MRTGRTLVGAALAALLLAACAPAPIEDSTAATAEHPMVLSLAHSLGDTHPTSKAIKEFAEQVQEDSGGRLTVEIFGSGVLGSETEVIEQVMAGVLDMTRVASPGLGSYEEGFLTFGLPYVFEDEEHFYAAMDSPQMREFFGSTQKAGFVGLTYYTSGARSFYTRGTPVRQPQDLNGLKIRVQDFRSQIELMEALGGTPVVMAFGDVYTALQTGIIDGAESNETALTNSNHGEVAKEFSYTRHTMIPDMLVISTDTWQRLTDADREVADEGGARLDAGPQGGLAHRHRGVDSRWQGDGRHLCRGCRPRRLPQRNPAAGGPVLARASAGGADPAHHRFGPGIGGCRGDGIDPRQDGDDDGARLVGGLPADRHGVSRAVSGVHAVRAR</sequence>
<dbReference type="GO" id="GO:0055085">
    <property type="term" value="P:transmembrane transport"/>
    <property type="evidence" value="ECO:0007669"/>
    <property type="project" value="InterPro"/>
</dbReference>